<evidence type="ECO:0000256" key="2">
    <source>
        <dbReference type="ARBA" id="ARBA00022475"/>
    </source>
</evidence>
<dbReference type="AlphaFoldDB" id="A0A852YLT7"/>
<reference evidence="7 8" key="1">
    <citation type="submission" date="2020-07" db="EMBL/GenBank/DDBJ databases">
        <title>Sequencing the genomes of 1000 actinobacteria strains.</title>
        <authorList>
            <person name="Klenk H.-P."/>
        </authorList>
    </citation>
    <scope>NUCLEOTIDE SEQUENCE [LARGE SCALE GENOMIC DNA]</scope>
    <source>
        <strain evidence="7 8">DSM 23141</strain>
    </source>
</reference>
<feature type="transmembrane region" description="Helical" evidence="6">
    <location>
        <begin position="56"/>
        <end position="74"/>
    </location>
</feature>
<keyword evidence="4 6" id="KW-1133">Transmembrane helix</keyword>
<keyword evidence="2" id="KW-1003">Cell membrane</keyword>
<proteinExistence type="predicted"/>
<evidence type="ECO:0000256" key="1">
    <source>
        <dbReference type="ARBA" id="ARBA00004651"/>
    </source>
</evidence>
<keyword evidence="3 6" id="KW-0812">Transmembrane</keyword>
<dbReference type="InterPro" id="IPR002797">
    <property type="entry name" value="Polysacc_synth"/>
</dbReference>
<feature type="transmembrane region" description="Helical" evidence="6">
    <location>
        <begin position="417"/>
        <end position="437"/>
    </location>
</feature>
<dbReference type="Proteomes" id="UP000553888">
    <property type="component" value="Unassembled WGS sequence"/>
</dbReference>
<evidence type="ECO:0000256" key="6">
    <source>
        <dbReference type="SAM" id="Phobius"/>
    </source>
</evidence>
<feature type="transmembrane region" description="Helical" evidence="6">
    <location>
        <begin position="356"/>
        <end position="380"/>
    </location>
</feature>
<evidence type="ECO:0000256" key="3">
    <source>
        <dbReference type="ARBA" id="ARBA00022692"/>
    </source>
</evidence>
<protein>
    <submittedName>
        <fullName evidence="7">O-antigen/teichoic acid export membrane protein</fullName>
    </submittedName>
</protein>
<dbReference type="EMBL" id="JACBZY010000001">
    <property type="protein sequence ID" value="NYH00159.1"/>
    <property type="molecule type" value="Genomic_DNA"/>
</dbReference>
<evidence type="ECO:0000256" key="5">
    <source>
        <dbReference type="ARBA" id="ARBA00023136"/>
    </source>
</evidence>
<feature type="transmembrane region" description="Helical" evidence="6">
    <location>
        <begin position="256"/>
        <end position="274"/>
    </location>
</feature>
<dbReference type="InterPro" id="IPR050833">
    <property type="entry name" value="Poly_Biosynth_Transport"/>
</dbReference>
<feature type="transmembrane region" description="Helical" evidence="6">
    <location>
        <begin position="321"/>
        <end position="344"/>
    </location>
</feature>
<dbReference type="Pfam" id="PF01943">
    <property type="entry name" value="Polysacc_synt"/>
    <property type="match status" value="1"/>
</dbReference>
<feature type="transmembrane region" description="Helical" evidence="6">
    <location>
        <begin position="449"/>
        <end position="468"/>
    </location>
</feature>
<keyword evidence="5 6" id="KW-0472">Membrane</keyword>
<feature type="transmembrane region" description="Helical" evidence="6">
    <location>
        <begin position="392"/>
        <end position="411"/>
    </location>
</feature>
<evidence type="ECO:0000313" key="7">
    <source>
        <dbReference type="EMBL" id="NYH00159.1"/>
    </source>
</evidence>
<feature type="transmembrane region" description="Helical" evidence="6">
    <location>
        <begin position="95"/>
        <end position="118"/>
    </location>
</feature>
<evidence type="ECO:0000256" key="4">
    <source>
        <dbReference type="ARBA" id="ARBA00022989"/>
    </source>
</evidence>
<comment type="caution">
    <text evidence="7">The sequence shown here is derived from an EMBL/GenBank/DDBJ whole genome shotgun (WGS) entry which is preliminary data.</text>
</comment>
<feature type="transmembrane region" description="Helical" evidence="6">
    <location>
        <begin position="130"/>
        <end position="150"/>
    </location>
</feature>
<comment type="subcellular location">
    <subcellularLocation>
        <location evidence="1">Cell membrane</location>
        <topology evidence="1">Multi-pass membrane protein</topology>
    </subcellularLocation>
</comment>
<accession>A0A852YLT7</accession>
<feature type="transmembrane region" description="Helical" evidence="6">
    <location>
        <begin position="280"/>
        <end position="300"/>
    </location>
</feature>
<feature type="transmembrane region" description="Helical" evidence="6">
    <location>
        <begin position="159"/>
        <end position="183"/>
    </location>
</feature>
<name>A0A852YLT7_9MICO</name>
<dbReference type="PANTHER" id="PTHR30250:SF11">
    <property type="entry name" value="O-ANTIGEN TRANSPORTER-RELATED"/>
    <property type="match status" value="1"/>
</dbReference>
<evidence type="ECO:0000313" key="8">
    <source>
        <dbReference type="Proteomes" id="UP000553888"/>
    </source>
</evidence>
<dbReference type="RefSeq" id="WP_179568801.1">
    <property type="nucleotide sequence ID" value="NZ_JACBZY010000001.1"/>
</dbReference>
<keyword evidence="8" id="KW-1185">Reference proteome</keyword>
<dbReference type="GO" id="GO:0005886">
    <property type="term" value="C:plasma membrane"/>
    <property type="evidence" value="ECO:0007669"/>
    <property type="project" value="UniProtKB-SubCell"/>
</dbReference>
<gene>
    <name evidence="7" type="ORF">BJ979_002784</name>
</gene>
<feature type="transmembrane region" description="Helical" evidence="6">
    <location>
        <begin position="474"/>
        <end position="492"/>
    </location>
</feature>
<organism evidence="7 8">
    <name type="scientific">Schumannella luteola</name>
    <dbReference type="NCBI Taxonomy" id="472059"/>
    <lineage>
        <taxon>Bacteria</taxon>
        <taxon>Bacillati</taxon>
        <taxon>Actinomycetota</taxon>
        <taxon>Actinomycetes</taxon>
        <taxon>Micrococcales</taxon>
        <taxon>Microbacteriaceae</taxon>
        <taxon>Schumannella</taxon>
    </lineage>
</organism>
<sequence>MTAPATAAADDSAADRRRLARGGGLSFLGSALSALLGFAATVVITRSLGDAGAGQVLQLIAVITIALSFGRLGMDSVGVWLLPRLGEAPQRIRPAVTLQLGVALLGGGAAALVVALALPQLATGIDPDLLRSAAAVLPAGCVMLVALAALRGLGGLRGYVLIGSVVLPSTRVLALLAAALLVATPLALGLAWALPLIPLAVIAVVVLLRRVRASAPPPGSGAGRPRRASWIPDRGLTRQSLGYALPRTLSAVLEQGLLWLDVIIVGALAGSAAAGDYGAASRLIAAGLIIDTALRVVVAPRFSALLHAGRRSETEALYRTAASWLVLFSAPIYLLLAVFAPLVLTWFGEGFGDGATALMILCAGAIVTFLAGNVHSLLLMSGRSGWAAANKAIVLALNVTANLLLVPVFGITGAAAAWAGAMLLDAVLAGVQVRLLLGIRPALGHVLGALLVPLVLVGAPALLLRWALGATLPALLLSIGVGGAALLVWARLDGRRHHLDELTAAFRRRS</sequence>
<feature type="transmembrane region" description="Helical" evidence="6">
    <location>
        <begin position="25"/>
        <end position="44"/>
    </location>
</feature>
<feature type="transmembrane region" description="Helical" evidence="6">
    <location>
        <begin position="189"/>
        <end position="208"/>
    </location>
</feature>
<dbReference type="PANTHER" id="PTHR30250">
    <property type="entry name" value="PST FAMILY PREDICTED COLANIC ACID TRANSPORTER"/>
    <property type="match status" value="1"/>
</dbReference>